<keyword evidence="2" id="KW-0732">Signal</keyword>
<dbReference type="Proteomes" id="UP000521943">
    <property type="component" value="Unassembled WGS sequence"/>
</dbReference>
<feature type="chain" id="PRO_5033994378" evidence="2">
    <location>
        <begin position="27"/>
        <end position="283"/>
    </location>
</feature>
<evidence type="ECO:0000313" key="3">
    <source>
        <dbReference type="EMBL" id="KAF6764443.1"/>
    </source>
</evidence>
<gene>
    <name evidence="3" type="ORF">DFP72DRAFT_840505</name>
</gene>
<reference evidence="3 4" key="1">
    <citation type="submission" date="2020-07" db="EMBL/GenBank/DDBJ databases">
        <title>Comparative genomics of pyrophilous fungi reveals a link between fire events and developmental genes.</title>
        <authorList>
            <consortium name="DOE Joint Genome Institute"/>
            <person name="Steindorff A.S."/>
            <person name="Carver A."/>
            <person name="Calhoun S."/>
            <person name="Stillman K."/>
            <person name="Liu H."/>
            <person name="Lipzen A."/>
            <person name="Pangilinan J."/>
            <person name="Labutti K."/>
            <person name="Bruns T.D."/>
            <person name="Grigoriev I.V."/>
        </authorList>
    </citation>
    <scope>NUCLEOTIDE SEQUENCE [LARGE SCALE GENOMIC DNA]</scope>
    <source>
        <strain evidence="3 4">CBS 144469</strain>
    </source>
</reference>
<feature type="region of interest" description="Disordered" evidence="1">
    <location>
        <begin position="194"/>
        <end position="214"/>
    </location>
</feature>
<protein>
    <submittedName>
        <fullName evidence="3">Uncharacterized protein</fullName>
    </submittedName>
</protein>
<evidence type="ECO:0000256" key="1">
    <source>
        <dbReference type="SAM" id="MobiDB-lite"/>
    </source>
</evidence>
<dbReference type="AlphaFoldDB" id="A0A8H6IFD9"/>
<sequence>MCSERPSPYPVLLLFAQSLVTVLVASLVPGSCLPFSNRATVAFGATNILAFCLSPRPSLSPLATRPASRNALLTARHLVKSASPIARKTPLAMSSSGCSEWRMGRQGNAMGQGTVLRVPGQRAAQVCLSLTPCIAALEYMLIPGAIPIEALAGLGPQCTCTQARTQPGLNNSETTRWFRRLCALEHLAYPSPLPSSRRADRARAAHPGPLTRGRLGISTRRVFNTTPDPSRYGCMESDEFRRVGLRPPTRRTMRLCTKTDESNAICPSTNTTTQDLWIQRSTS</sequence>
<evidence type="ECO:0000256" key="2">
    <source>
        <dbReference type="SAM" id="SignalP"/>
    </source>
</evidence>
<evidence type="ECO:0000313" key="4">
    <source>
        <dbReference type="Proteomes" id="UP000521943"/>
    </source>
</evidence>
<name>A0A8H6IFD9_9AGAR</name>
<organism evidence="3 4">
    <name type="scientific">Ephemerocybe angulata</name>
    <dbReference type="NCBI Taxonomy" id="980116"/>
    <lineage>
        <taxon>Eukaryota</taxon>
        <taxon>Fungi</taxon>
        <taxon>Dikarya</taxon>
        <taxon>Basidiomycota</taxon>
        <taxon>Agaricomycotina</taxon>
        <taxon>Agaricomycetes</taxon>
        <taxon>Agaricomycetidae</taxon>
        <taxon>Agaricales</taxon>
        <taxon>Agaricineae</taxon>
        <taxon>Psathyrellaceae</taxon>
        <taxon>Ephemerocybe</taxon>
    </lineage>
</organism>
<feature type="signal peptide" evidence="2">
    <location>
        <begin position="1"/>
        <end position="26"/>
    </location>
</feature>
<keyword evidence="4" id="KW-1185">Reference proteome</keyword>
<comment type="caution">
    <text evidence="3">The sequence shown here is derived from an EMBL/GenBank/DDBJ whole genome shotgun (WGS) entry which is preliminary data.</text>
</comment>
<proteinExistence type="predicted"/>
<dbReference type="EMBL" id="JACGCI010000004">
    <property type="protein sequence ID" value="KAF6764443.1"/>
    <property type="molecule type" value="Genomic_DNA"/>
</dbReference>
<accession>A0A8H6IFD9</accession>